<comment type="caution">
    <text evidence="1">The sequence shown here is derived from an EMBL/GenBank/DDBJ whole genome shotgun (WGS) entry which is preliminary data.</text>
</comment>
<dbReference type="OrthoDB" id="1821383at2"/>
<gene>
    <name evidence="1" type="ORF">CUS_6018</name>
</gene>
<accession>E9SD06</accession>
<reference evidence="1 2" key="1">
    <citation type="submission" date="2011-02" db="EMBL/GenBank/DDBJ databases">
        <authorList>
            <person name="Nelson K.E."/>
            <person name="Sutton G."/>
            <person name="Torralba M."/>
            <person name="Durkin S."/>
            <person name="Harkins D."/>
            <person name="Montgomery R."/>
            <person name="Ziemer C."/>
            <person name="Klaassens E."/>
            <person name="Ocuiv P."/>
            <person name="Morrison M."/>
        </authorList>
    </citation>
    <scope>NUCLEOTIDE SEQUENCE [LARGE SCALE GENOMIC DNA]</scope>
    <source>
        <strain evidence="1 2">8</strain>
    </source>
</reference>
<keyword evidence="2" id="KW-1185">Reference proteome</keyword>
<dbReference type="eggNOG" id="ENOG50327UV">
    <property type="taxonomic scope" value="Bacteria"/>
</dbReference>
<dbReference type="EMBL" id="ADKM02000086">
    <property type="protein sequence ID" value="EGC02829.1"/>
    <property type="molecule type" value="Genomic_DNA"/>
</dbReference>
<sequence>MWHYKNVTRTEFEKAKDSVEQIMIALGAEVYDADLPVRSVKSVISGKCEESFSSERKVFVYNGEFFRVDEVLFSQKPFIVIEFGVLDDFVNNTTEDAEPFPYDLTYEEIVKEVRYSMGIEPYA</sequence>
<proteinExistence type="predicted"/>
<organism evidence="1 2">
    <name type="scientific">Ruminococcus albus 8</name>
    <dbReference type="NCBI Taxonomy" id="246199"/>
    <lineage>
        <taxon>Bacteria</taxon>
        <taxon>Bacillati</taxon>
        <taxon>Bacillota</taxon>
        <taxon>Clostridia</taxon>
        <taxon>Eubacteriales</taxon>
        <taxon>Oscillospiraceae</taxon>
        <taxon>Ruminococcus</taxon>
    </lineage>
</organism>
<evidence type="ECO:0000313" key="2">
    <source>
        <dbReference type="Proteomes" id="UP000004259"/>
    </source>
</evidence>
<dbReference type="Proteomes" id="UP000004259">
    <property type="component" value="Unassembled WGS sequence"/>
</dbReference>
<dbReference type="STRING" id="246199.CUS_6018"/>
<name>E9SD06_RUMAL</name>
<protein>
    <submittedName>
        <fullName evidence="1">Uncharacterized protein</fullName>
    </submittedName>
</protein>
<dbReference type="RefSeq" id="WP_002850238.1">
    <property type="nucleotide sequence ID" value="NZ_ADKM02000086.1"/>
</dbReference>
<dbReference type="AlphaFoldDB" id="E9SD06"/>
<evidence type="ECO:0000313" key="1">
    <source>
        <dbReference type="EMBL" id="EGC02829.1"/>
    </source>
</evidence>